<evidence type="ECO:0000313" key="2">
    <source>
        <dbReference type="Proteomes" id="UP000188604"/>
    </source>
</evidence>
<name>A0A1U9KMK8_9PROT</name>
<dbReference type="Gene3D" id="3.50.50.60">
    <property type="entry name" value="FAD/NAD(P)-binding domain"/>
    <property type="match status" value="1"/>
</dbReference>
<dbReference type="InterPro" id="IPR050982">
    <property type="entry name" value="Auxin_biosynth/cation_transpt"/>
</dbReference>
<dbReference type="GO" id="GO:0004497">
    <property type="term" value="F:monooxygenase activity"/>
    <property type="evidence" value="ECO:0007669"/>
    <property type="project" value="TreeGrafter"/>
</dbReference>
<dbReference type="GO" id="GO:0050660">
    <property type="term" value="F:flavin adenine dinucleotide binding"/>
    <property type="evidence" value="ECO:0007669"/>
    <property type="project" value="TreeGrafter"/>
</dbReference>
<sequence>MTDNIESLTRQVARDLDKIAYATGNWSPPCQRDGEPVLDVAIIGAGQGGLATAFALRRFGIHNVRIFERASNGGAGPWTTFARMITLRTPKHVTGPDLGIPSLTPRAWFEARYGEVAWQHLDKISRHDWQAYLDWFRDTLNLPVTHETALTDVAWDQGLLRLTFMEAGGATQIRWARKLVLATGIDGGGMWHVPSFIRDTLPADRYAHTHQEIDFAALHGKRIGVLGGGASAFDNAATALEAGAATVDLCIRRQTLPRINPYRWMENAGFLGHFHALPDLTRWRFMRHIFDLNQPPPQDTFWRCSRYDGFRFHGDTPWLNASMQDDGVLVATPHGEMAFDFVIIGTGFIIDLARRPETAGFAPNVALWRDCFAAPPGEESAVLGSYPYLGSHSQFLPRDPDAKDAEMLAAIHNFTFSATPSMGLSGASISGMRFGVERLARGLACDLFVTDGERHLESLLAYDAEELTSLTAPPDFAGGLA</sequence>
<gene>
    <name evidence="1" type="ORF">A0U93_02325</name>
</gene>
<dbReference type="PANTHER" id="PTHR43539">
    <property type="entry name" value="FLAVIN-BINDING MONOOXYGENASE-LIKE PROTEIN (AFU_ORTHOLOGUE AFUA_4G09220)"/>
    <property type="match status" value="1"/>
</dbReference>
<dbReference type="AlphaFoldDB" id="A0A1U9KMK8"/>
<protein>
    <submittedName>
        <fullName evidence="1">Oxidoreductase</fullName>
    </submittedName>
</protein>
<accession>A0A1U9KMK8</accession>
<dbReference type="OrthoDB" id="8671611at2"/>
<dbReference type="RefSeq" id="WP_077805940.1">
    <property type="nucleotide sequence ID" value="NZ_BJXS01000004.1"/>
</dbReference>
<keyword evidence="2" id="KW-1185">Reference proteome</keyword>
<dbReference type="Proteomes" id="UP000188604">
    <property type="component" value="Chromosome"/>
</dbReference>
<dbReference type="PRINTS" id="PR00411">
    <property type="entry name" value="PNDRDTASEI"/>
</dbReference>
<organism evidence="1 2">
    <name type="scientific">Neoasaia chiangmaiensis</name>
    <dbReference type="NCBI Taxonomy" id="320497"/>
    <lineage>
        <taxon>Bacteria</taxon>
        <taxon>Pseudomonadati</taxon>
        <taxon>Pseudomonadota</taxon>
        <taxon>Alphaproteobacteria</taxon>
        <taxon>Acetobacterales</taxon>
        <taxon>Acetobacteraceae</taxon>
        <taxon>Neoasaia</taxon>
    </lineage>
</organism>
<dbReference type="PRINTS" id="PR00368">
    <property type="entry name" value="FADPNR"/>
</dbReference>
<dbReference type="STRING" id="320497.A0U93_02325"/>
<reference evidence="1 2" key="1">
    <citation type="submission" date="2016-03" db="EMBL/GenBank/DDBJ databases">
        <title>Acetic acid bacteria sequencing.</title>
        <authorList>
            <person name="Brandt J."/>
            <person name="Jakob F."/>
            <person name="Vogel R.F."/>
        </authorList>
    </citation>
    <scope>NUCLEOTIDE SEQUENCE [LARGE SCALE GENOMIC DNA]</scope>
    <source>
        <strain evidence="1 2">NBRC 101099</strain>
    </source>
</reference>
<dbReference type="InterPro" id="IPR036188">
    <property type="entry name" value="FAD/NAD-bd_sf"/>
</dbReference>
<evidence type="ECO:0000313" key="1">
    <source>
        <dbReference type="EMBL" id="AQS86970.1"/>
    </source>
</evidence>
<dbReference type="Pfam" id="PF13738">
    <property type="entry name" value="Pyr_redox_3"/>
    <property type="match status" value="1"/>
</dbReference>
<dbReference type="EMBL" id="CP014691">
    <property type="protein sequence ID" value="AQS86970.1"/>
    <property type="molecule type" value="Genomic_DNA"/>
</dbReference>
<dbReference type="KEGG" id="nch:A0U93_02325"/>
<proteinExistence type="predicted"/>
<dbReference type="SUPFAM" id="SSF51905">
    <property type="entry name" value="FAD/NAD(P)-binding domain"/>
    <property type="match status" value="1"/>
</dbReference>
<dbReference type="PANTHER" id="PTHR43539:SF91">
    <property type="entry name" value="FAD-DEPENDENT URATE HYDROXYLASE"/>
    <property type="match status" value="1"/>
</dbReference>